<keyword evidence="6 8" id="KW-0472">Membrane</keyword>
<evidence type="ECO:0000256" key="1">
    <source>
        <dbReference type="ARBA" id="ARBA00004236"/>
    </source>
</evidence>
<evidence type="ECO:0000256" key="5">
    <source>
        <dbReference type="ARBA" id="ARBA00022989"/>
    </source>
</evidence>
<keyword evidence="4 8" id="KW-0812">Transmembrane</keyword>
<protein>
    <submittedName>
        <fullName evidence="9">Scavenger receptor class B member 1</fullName>
    </submittedName>
</protein>
<dbReference type="OMA" id="KFGFLWT"/>
<dbReference type="Pfam" id="PF01130">
    <property type="entry name" value="CD36"/>
    <property type="match status" value="1"/>
</dbReference>
<evidence type="ECO:0000256" key="6">
    <source>
        <dbReference type="ARBA" id="ARBA00023136"/>
    </source>
</evidence>
<keyword evidence="7" id="KW-0325">Glycoprotein</keyword>
<evidence type="ECO:0000256" key="4">
    <source>
        <dbReference type="ARBA" id="ARBA00022692"/>
    </source>
</evidence>
<evidence type="ECO:0000256" key="2">
    <source>
        <dbReference type="ARBA" id="ARBA00010532"/>
    </source>
</evidence>
<keyword evidence="9" id="KW-0675">Receptor</keyword>
<dbReference type="Proteomes" id="UP000094527">
    <property type="component" value="Unassembled WGS sequence"/>
</dbReference>
<keyword evidence="3" id="KW-1003">Cell membrane</keyword>
<dbReference type="OrthoDB" id="195015at2759"/>
<evidence type="ECO:0000256" key="3">
    <source>
        <dbReference type="ARBA" id="ARBA00022475"/>
    </source>
</evidence>
<reference evidence="9 10" key="1">
    <citation type="journal article" date="2016" name="Genome Biol. Evol.">
        <title>Gene Family Evolution Reflects Adaptation to Soil Environmental Stressors in the Genome of the Collembolan Orchesella cincta.</title>
        <authorList>
            <person name="Faddeeva-Vakhrusheva A."/>
            <person name="Derks M.F."/>
            <person name="Anvar S.Y."/>
            <person name="Agamennone V."/>
            <person name="Suring W."/>
            <person name="Smit S."/>
            <person name="van Straalen N.M."/>
            <person name="Roelofs D."/>
        </authorList>
    </citation>
    <scope>NUCLEOTIDE SEQUENCE [LARGE SCALE GENOMIC DNA]</scope>
    <source>
        <tissue evidence="9">Mixed pool</tissue>
    </source>
</reference>
<proteinExistence type="inferred from homology"/>
<comment type="caution">
    <text evidence="9">The sequence shown here is derived from an EMBL/GenBank/DDBJ whole genome shotgun (WGS) entry which is preliminary data.</text>
</comment>
<gene>
    <name evidence="9" type="ORF">Ocin01_07574</name>
</gene>
<evidence type="ECO:0000256" key="8">
    <source>
        <dbReference type="SAM" id="Phobius"/>
    </source>
</evidence>
<dbReference type="STRING" id="48709.A0A1D2N1F4"/>
<dbReference type="AlphaFoldDB" id="A0A1D2N1F4"/>
<feature type="transmembrane region" description="Helical" evidence="8">
    <location>
        <begin position="7"/>
        <end position="27"/>
    </location>
</feature>
<dbReference type="GO" id="GO:0005737">
    <property type="term" value="C:cytoplasm"/>
    <property type="evidence" value="ECO:0007669"/>
    <property type="project" value="TreeGrafter"/>
</dbReference>
<comment type="similarity">
    <text evidence="2">Belongs to the CD36 family.</text>
</comment>
<sequence length="476" mass="54205">MQKLPSVVLCIGFTILIASVIIGYLVVPQVINNKIAQQVRIVNGSETFQRWQDVPLPIYVKFHLFNVTNANEVVSGAYPKLVEVGPYTYLQKRKKVDITFHEENDTVSYRQIMSYHFQPHLSNGSLNDTVTVINLPFLGMAHRAAAMGVMSRYLLVEYLKDETIFVNKTVDEMLFKGYHVDLMTQLSSFTGIQYLPNDTFGLQYGKNNSDQGLYEVFTGVQDTDKFGIVASWNGSPDMPWWEDDNCKKIKGTDGSIFPPFVTTDRQLDMFSADLCRSLRLLYEKDSEVRGINSYRFTVDPTVLEDPIFNRDNMCYCTQQGDRFDRCPKTGAYQLNACRKETPLLVSLPHFLGGSEEYLNHSGLTPDRKLHETFVELEPNTGLLLKAAKRIQINIELRAFKFIKQLRKLPKMLLPVVWVDESVMMTEVGAERIQGKLLNPKSMAQYGSWGGILLGLIIIVVATVIYLLRARRKNYAT</sequence>
<dbReference type="GO" id="GO:0005886">
    <property type="term" value="C:plasma membrane"/>
    <property type="evidence" value="ECO:0007669"/>
    <property type="project" value="UniProtKB-SubCell"/>
</dbReference>
<feature type="transmembrane region" description="Helical" evidence="8">
    <location>
        <begin position="445"/>
        <end position="467"/>
    </location>
</feature>
<keyword evidence="5 8" id="KW-1133">Transmembrane helix</keyword>
<dbReference type="PRINTS" id="PR01609">
    <property type="entry name" value="CD36FAMILY"/>
</dbReference>
<keyword evidence="10" id="KW-1185">Reference proteome</keyword>
<name>A0A1D2N1F4_ORCCI</name>
<evidence type="ECO:0000313" key="10">
    <source>
        <dbReference type="Proteomes" id="UP000094527"/>
    </source>
</evidence>
<evidence type="ECO:0000256" key="7">
    <source>
        <dbReference type="ARBA" id="ARBA00023180"/>
    </source>
</evidence>
<accession>A0A1D2N1F4</accession>
<dbReference type="PANTHER" id="PTHR11923:SF51">
    <property type="entry name" value="LYSOSOME MEMBRANE PROTEIN 2"/>
    <property type="match status" value="1"/>
</dbReference>
<dbReference type="GO" id="GO:0005044">
    <property type="term" value="F:scavenger receptor activity"/>
    <property type="evidence" value="ECO:0007669"/>
    <property type="project" value="TreeGrafter"/>
</dbReference>
<dbReference type="PANTHER" id="PTHR11923">
    <property type="entry name" value="SCAVENGER RECEPTOR CLASS B TYPE-1 SR-B1"/>
    <property type="match status" value="1"/>
</dbReference>
<comment type="subcellular location">
    <subcellularLocation>
        <location evidence="1">Cell membrane</location>
    </subcellularLocation>
</comment>
<evidence type="ECO:0000313" key="9">
    <source>
        <dbReference type="EMBL" id="ODM99102.1"/>
    </source>
</evidence>
<dbReference type="InterPro" id="IPR002159">
    <property type="entry name" value="CD36_fam"/>
</dbReference>
<dbReference type="EMBL" id="LJIJ01000299">
    <property type="protein sequence ID" value="ODM99102.1"/>
    <property type="molecule type" value="Genomic_DNA"/>
</dbReference>
<organism evidence="9 10">
    <name type="scientific">Orchesella cincta</name>
    <name type="common">Springtail</name>
    <name type="synonym">Podura cincta</name>
    <dbReference type="NCBI Taxonomy" id="48709"/>
    <lineage>
        <taxon>Eukaryota</taxon>
        <taxon>Metazoa</taxon>
        <taxon>Ecdysozoa</taxon>
        <taxon>Arthropoda</taxon>
        <taxon>Hexapoda</taxon>
        <taxon>Collembola</taxon>
        <taxon>Entomobryomorpha</taxon>
        <taxon>Entomobryoidea</taxon>
        <taxon>Orchesellidae</taxon>
        <taxon>Orchesellinae</taxon>
        <taxon>Orchesella</taxon>
    </lineage>
</organism>